<dbReference type="AlphaFoldDB" id="A0A317MQQ6"/>
<dbReference type="PROSITE" id="PS51736">
    <property type="entry name" value="RECOMBINASES_3"/>
    <property type="match status" value="1"/>
</dbReference>
<dbReference type="Pfam" id="PF00239">
    <property type="entry name" value="Resolvase"/>
    <property type="match status" value="1"/>
</dbReference>
<accession>A0A317MQQ6</accession>
<organism evidence="3 4">
    <name type="scientific">Plasticicumulans acidivorans</name>
    <dbReference type="NCBI Taxonomy" id="886464"/>
    <lineage>
        <taxon>Bacteria</taxon>
        <taxon>Pseudomonadati</taxon>
        <taxon>Pseudomonadota</taxon>
        <taxon>Gammaproteobacteria</taxon>
        <taxon>Candidatus Competibacteraceae</taxon>
        <taxon>Plasticicumulans</taxon>
    </lineage>
</organism>
<dbReference type="EMBL" id="QGTJ01000012">
    <property type="protein sequence ID" value="PWV59031.1"/>
    <property type="molecule type" value="Genomic_DNA"/>
</dbReference>
<dbReference type="RefSeq" id="WP_110019813.1">
    <property type="nucleotide sequence ID" value="NZ_QGTJ01000012.1"/>
</dbReference>
<dbReference type="PANTHER" id="PTHR30461:SF23">
    <property type="entry name" value="DNA RECOMBINASE-RELATED"/>
    <property type="match status" value="1"/>
</dbReference>
<reference evidence="3 4" key="1">
    <citation type="submission" date="2018-05" db="EMBL/GenBank/DDBJ databases">
        <title>Genomic Encyclopedia of Type Strains, Phase IV (KMG-IV): sequencing the most valuable type-strain genomes for metagenomic binning, comparative biology and taxonomic classification.</title>
        <authorList>
            <person name="Goeker M."/>
        </authorList>
    </citation>
    <scope>NUCLEOTIDE SEQUENCE [LARGE SCALE GENOMIC DNA]</scope>
    <source>
        <strain evidence="3 4">DSM 23606</strain>
    </source>
</reference>
<dbReference type="InterPro" id="IPR036162">
    <property type="entry name" value="Resolvase-like_N_sf"/>
</dbReference>
<dbReference type="Gene3D" id="3.90.1750.20">
    <property type="entry name" value="Putative Large Serine Recombinase, Chain B, Domain 2"/>
    <property type="match status" value="1"/>
</dbReference>
<evidence type="ECO:0000313" key="3">
    <source>
        <dbReference type="EMBL" id="PWV59031.1"/>
    </source>
</evidence>
<comment type="caution">
    <text evidence="3">The sequence shown here is derived from an EMBL/GenBank/DDBJ whole genome shotgun (WGS) entry which is preliminary data.</text>
</comment>
<dbReference type="Gene3D" id="3.40.50.1390">
    <property type="entry name" value="Resolvase, N-terminal catalytic domain"/>
    <property type="match status" value="1"/>
</dbReference>
<evidence type="ECO:0000259" key="1">
    <source>
        <dbReference type="PROSITE" id="PS51736"/>
    </source>
</evidence>
<name>A0A317MQQ6_9GAMM</name>
<gene>
    <name evidence="3" type="ORF">C7443_11228</name>
</gene>
<dbReference type="InterPro" id="IPR050639">
    <property type="entry name" value="SSR_resolvase"/>
</dbReference>
<sequence length="451" mass="50232">MNPVAPKRCAVYARVSSDERLDQSFNSIDAQREAGAAFIASQRAEGWIVTGDDYLDPGYSGGNMDRPGLKCLMADIEAGRVDTVVVYKIDRLTRSLADFARLVEVFDRNGVSFVSVTQQFNTTTSMGRLTLNILLSFAQFEREVTGERIRDKIAASKAKGMWMGGVEPMGYRVDARRLLVEPVEAENVRRIFTRFAECRSTTDLVRWLAAQVIASRRGTPFAKQALWKLLNNRIYLGEVVHKGQVFRGQHEAIIDTSLWDAVQAVFAVNHNERRHATWRKRGPDFLLAGLVVTEQGERLQPSFTTKGRAGQHYRYYVPKSVQAFGTKRAGHAVGRLGAEPLEELVLAQIHAALQTPERIQGVWDAVRAQGGALTEPEVVLPMLHNFAGAWRALYPAEQQRIARLLIESVVVSEQAVSIIWRDAGWAYLARELRADGIGAELRELEAEGAAA</sequence>
<dbReference type="OrthoDB" id="9797501at2"/>
<evidence type="ECO:0000259" key="2">
    <source>
        <dbReference type="PROSITE" id="PS51737"/>
    </source>
</evidence>
<dbReference type="PROSITE" id="PS51737">
    <property type="entry name" value="RECOMBINASE_DNA_BIND"/>
    <property type="match status" value="1"/>
</dbReference>
<dbReference type="CDD" id="cd03768">
    <property type="entry name" value="SR_ResInv"/>
    <property type="match status" value="1"/>
</dbReference>
<dbReference type="Proteomes" id="UP000246569">
    <property type="component" value="Unassembled WGS sequence"/>
</dbReference>
<keyword evidence="4" id="KW-1185">Reference proteome</keyword>
<proteinExistence type="predicted"/>
<dbReference type="InterPro" id="IPR011109">
    <property type="entry name" value="DNA_bind_recombinase_dom"/>
</dbReference>
<evidence type="ECO:0000313" key="4">
    <source>
        <dbReference type="Proteomes" id="UP000246569"/>
    </source>
</evidence>
<dbReference type="InterPro" id="IPR038109">
    <property type="entry name" value="DNA_bind_recomb_sf"/>
</dbReference>
<dbReference type="GO" id="GO:0000150">
    <property type="term" value="F:DNA strand exchange activity"/>
    <property type="evidence" value="ECO:0007669"/>
    <property type="project" value="InterPro"/>
</dbReference>
<dbReference type="SMART" id="SM00857">
    <property type="entry name" value="Resolvase"/>
    <property type="match status" value="1"/>
</dbReference>
<protein>
    <submittedName>
        <fullName evidence="3">DNA invertase Pin-like site-specific DNA recombinase</fullName>
    </submittedName>
</protein>
<dbReference type="InterPro" id="IPR006119">
    <property type="entry name" value="Resolv_N"/>
</dbReference>
<dbReference type="SUPFAM" id="SSF53041">
    <property type="entry name" value="Resolvase-like"/>
    <property type="match status" value="1"/>
</dbReference>
<feature type="domain" description="Recombinase" evidence="2">
    <location>
        <begin position="168"/>
        <end position="272"/>
    </location>
</feature>
<feature type="domain" description="Resolvase/invertase-type recombinase catalytic" evidence="1">
    <location>
        <begin position="8"/>
        <end position="160"/>
    </location>
</feature>
<dbReference type="Pfam" id="PF07508">
    <property type="entry name" value="Recombinase"/>
    <property type="match status" value="1"/>
</dbReference>
<dbReference type="PANTHER" id="PTHR30461">
    <property type="entry name" value="DNA-INVERTASE FROM LAMBDOID PROPHAGE"/>
    <property type="match status" value="1"/>
</dbReference>
<dbReference type="GO" id="GO:0003677">
    <property type="term" value="F:DNA binding"/>
    <property type="evidence" value="ECO:0007669"/>
    <property type="project" value="InterPro"/>
</dbReference>